<evidence type="ECO:0000256" key="15">
    <source>
        <dbReference type="SAM" id="MobiDB-lite"/>
    </source>
</evidence>
<dbReference type="Gene3D" id="3.30.565.10">
    <property type="entry name" value="Histidine kinase-like ATPase, C-terminal domain"/>
    <property type="match status" value="1"/>
</dbReference>
<feature type="transmembrane region" description="Helical" evidence="14">
    <location>
        <begin position="36"/>
        <end position="60"/>
    </location>
</feature>
<comment type="caution">
    <text evidence="18">The sequence shown here is derived from an EMBL/GenBank/DDBJ whole genome shotgun (WGS) entry which is preliminary data.</text>
</comment>
<keyword evidence="5" id="KW-0597">Phosphoprotein</keyword>
<dbReference type="InterPro" id="IPR003594">
    <property type="entry name" value="HATPase_dom"/>
</dbReference>
<dbReference type="RefSeq" id="WP_204733647.1">
    <property type="nucleotide sequence ID" value="NZ_JAVDWE010000006.1"/>
</dbReference>
<dbReference type="InterPro" id="IPR050428">
    <property type="entry name" value="TCS_sensor_his_kinase"/>
</dbReference>
<evidence type="ECO:0000259" key="16">
    <source>
        <dbReference type="PROSITE" id="PS50109"/>
    </source>
</evidence>
<dbReference type="EC" id="2.7.13.3" evidence="14"/>
<keyword evidence="12 14" id="KW-0902">Two-component regulatory system</keyword>
<evidence type="ECO:0000256" key="4">
    <source>
        <dbReference type="ARBA" id="ARBA00022519"/>
    </source>
</evidence>
<dbReference type="InterPro" id="IPR036890">
    <property type="entry name" value="HATPase_C_sf"/>
</dbReference>
<dbReference type="InterPro" id="IPR003661">
    <property type="entry name" value="HisK_dim/P_dom"/>
</dbReference>
<dbReference type="Pfam" id="PF00512">
    <property type="entry name" value="HisKA"/>
    <property type="match status" value="1"/>
</dbReference>
<reference evidence="18 19" key="1">
    <citation type="submission" date="2023-07" db="EMBL/GenBank/DDBJ databases">
        <title>Sorghum-associated microbial communities from plants grown in Nebraska, USA.</title>
        <authorList>
            <person name="Schachtman D."/>
        </authorList>
    </citation>
    <scope>NUCLEOTIDE SEQUENCE [LARGE SCALE GENOMIC DNA]</scope>
    <source>
        <strain evidence="18 19">BE240</strain>
    </source>
</reference>
<evidence type="ECO:0000256" key="6">
    <source>
        <dbReference type="ARBA" id="ARBA00022679"/>
    </source>
</evidence>
<organism evidence="18 19">
    <name type="scientific">Hydrogenophaga laconesensis</name>
    <dbReference type="NCBI Taxonomy" id="1805971"/>
    <lineage>
        <taxon>Bacteria</taxon>
        <taxon>Pseudomonadati</taxon>
        <taxon>Pseudomonadota</taxon>
        <taxon>Betaproteobacteria</taxon>
        <taxon>Burkholderiales</taxon>
        <taxon>Comamonadaceae</taxon>
        <taxon>Hydrogenophaga</taxon>
    </lineage>
</organism>
<dbReference type="Proteomes" id="UP001265550">
    <property type="component" value="Unassembled WGS sequence"/>
</dbReference>
<evidence type="ECO:0000256" key="8">
    <source>
        <dbReference type="ARBA" id="ARBA00022741"/>
    </source>
</evidence>
<gene>
    <name evidence="18" type="ORF">J2X09_002643</name>
</gene>
<evidence type="ECO:0000256" key="1">
    <source>
        <dbReference type="ARBA" id="ARBA00000085"/>
    </source>
</evidence>
<dbReference type="PROSITE" id="PS50885">
    <property type="entry name" value="HAMP"/>
    <property type="match status" value="1"/>
</dbReference>
<evidence type="ECO:0000256" key="10">
    <source>
        <dbReference type="ARBA" id="ARBA00022840"/>
    </source>
</evidence>
<keyword evidence="13 14" id="KW-0472">Membrane</keyword>
<comment type="catalytic activity">
    <reaction evidence="1 14">
        <text>ATP + protein L-histidine = ADP + protein N-phospho-L-histidine.</text>
        <dbReference type="EC" id="2.7.13.3"/>
    </reaction>
</comment>
<dbReference type="SMART" id="SM00387">
    <property type="entry name" value="HATPase_c"/>
    <property type="match status" value="1"/>
</dbReference>
<keyword evidence="7 14" id="KW-0812">Transmembrane</keyword>
<comment type="function">
    <text evidence="14">Member of a two-component regulatory system.</text>
</comment>
<feature type="compositionally biased region" description="Polar residues" evidence="15">
    <location>
        <begin position="1"/>
        <end position="11"/>
    </location>
</feature>
<feature type="domain" description="Histidine kinase" evidence="16">
    <location>
        <begin position="250"/>
        <end position="465"/>
    </location>
</feature>
<keyword evidence="19" id="KW-1185">Reference proteome</keyword>
<dbReference type="InterPro" id="IPR005467">
    <property type="entry name" value="His_kinase_dom"/>
</dbReference>
<feature type="transmembrane region" description="Helical" evidence="14">
    <location>
        <begin position="166"/>
        <end position="186"/>
    </location>
</feature>
<name>A0ABU1VBS7_9BURK</name>
<evidence type="ECO:0000256" key="2">
    <source>
        <dbReference type="ARBA" id="ARBA00004533"/>
    </source>
</evidence>
<dbReference type="SUPFAM" id="SSF47384">
    <property type="entry name" value="Homodimeric domain of signal transducing histidine kinase"/>
    <property type="match status" value="1"/>
</dbReference>
<dbReference type="Gene3D" id="1.10.287.130">
    <property type="match status" value="1"/>
</dbReference>
<keyword evidence="11 14" id="KW-1133">Transmembrane helix</keyword>
<feature type="region of interest" description="Disordered" evidence="15">
    <location>
        <begin position="1"/>
        <end position="20"/>
    </location>
</feature>
<evidence type="ECO:0000313" key="18">
    <source>
        <dbReference type="EMBL" id="MDR7094900.1"/>
    </source>
</evidence>
<keyword evidence="8 14" id="KW-0547">Nucleotide-binding</keyword>
<keyword evidence="6 14" id="KW-0808">Transferase</keyword>
<dbReference type="InterPro" id="IPR004358">
    <property type="entry name" value="Sig_transdc_His_kin-like_C"/>
</dbReference>
<feature type="domain" description="HAMP" evidence="17">
    <location>
        <begin position="192"/>
        <end position="242"/>
    </location>
</feature>
<dbReference type="InterPro" id="IPR003660">
    <property type="entry name" value="HAMP_dom"/>
</dbReference>
<evidence type="ECO:0000256" key="11">
    <source>
        <dbReference type="ARBA" id="ARBA00022989"/>
    </source>
</evidence>
<dbReference type="PANTHER" id="PTHR45436:SF9">
    <property type="entry name" value="SENSOR PROTEIN"/>
    <property type="match status" value="1"/>
</dbReference>
<dbReference type="PROSITE" id="PS50109">
    <property type="entry name" value="HIS_KIN"/>
    <property type="match status" value="1"/>
</dbReference>
<evidence type="ECO:0000256" key="12">
    <source>
        <dbReference type="ARBA" id="ARBA00023012"/>
    </source>
</evidence>
<dbReference type="InterPro" id="IPR036097">
    <property type="entry name" value="HisK_dim/P_sf"/>
</dbReference>
<dbReference type="SUPFAM" id="SSF55874">
    <property type="entry name" value="ATPase domain of HSP90 chaperone/DNA topoisomerase II/histidine kinase"/>
    <property type="match status" value="1"/>
</dbReference>
<dbReference type="SMART" id="SM00388">
    <property type="entry name" value="HisKA"/>
    <property type="match status" value="1"/>
</dbReference>
<keyword evidence="9 14" id="KW-0418">Kinase</keyword>
<evidence type="ECO:0000256" key="5">
    <source>
        <dbReference type="ARBA" id="ARBA00022553"/>
    </source>
</evidence>
<dbReference type="GO" id="GO:0004673">
    <property type="term" value="F:protein histidine kinase activity"/>
    <property type="evidence" value="ECO:0007669"/>
    <property type="project" value="UniProtKB-EC"/>
</dbReference>
<comment type="subcellular location">
    <subcellularLocation>
        <location evidence="2 14">Cell inner membrane</location>
    </subcellularLocation>
</comment>
<accession>A0ABU1VBS7</accession>
<dbReference type="Pfam" id="PF02518">
    <property type="entry name" value="HATPase_c"/>
    <property type="match status" value="1"/>
</dbReference>
<evidence type="ECO:0000259" key="17">
    <source>
        <dbReference type="PROSITE" id="PS50885"/>
    </source>
</evidence>
<dbReference type="PANTHER" id="PTHR45436">
    <property type="entry name" value="SENSOR HISTIDINE KINASE YKOH"/>
    <property type="match status" value="1"/>
</dbReference>
<keyword evidence="4 14" id="KW-0997">Cell inner membrane</keyword>
<protein>
    <recommendedName>
        <fullName evidence="14">Sensor protein</fullName>
        <ecNumber evidence="14">2.7.13.3</ecNumber>
    </recommendedName>
</protein>
<dbReference type="CDD" id="cd00082">
    <property type="entry name" value="HisKA"/>
    <property type="match status" value="1"/>
</dbReference>
<evidence type="ECO:0000256" key="7">
    <source>
        <dbReference type="ARBA" id="ARBA00022692"/>
    </source>
</evidence>
<evidence type="ECO:0000313" key="19">
    <source>
        <dbReference type="Proteomes" id="UP001265550"/>
    </source>
</evidence>
<dbReference type="PRINTS" id="PR00344">
    <property type="entry name" value="BCTRLSENSOR"/>
</dbReference>
<evidence type="ECO:0000256" key="9">
    <source>
        <dbReference type="ARBA" id="ARBA00022777"/>
    </source>
</evidence>
<proteinExistence type="predicted"/>
<keyword evidence="10 14" id="KW-0067">ATP-binding</keyword>
<keyword evidence="3 14" id="KW-1003">Cell membrane</keyword>
<evidence type="ECO:0000256" key="3">
    <source>
        <dbReference type="ARBA" id="ARBA00022475"/>
    </source>
</evidence>
<dbReference type="InterPro" id="IPR006290">
    <property type="entry name" value="CztS_silS_copS"/>
</dbReference>
<dbReference type="NCBIfam" id="TIGR01386">
    <property type="entry name" value="cztS_silS_copS"/>
    <property type="match status" value="1"/>
</dbReference>
<evidence type="ECO:0000256" key="14">
    <source>
        <dbReference type="RuleBase" id="RU364088"/>
    </source>
</evidence>
<dbReference type="EMBL" id="JAVDWE010000006">
    <property type="protein sequence ID" value="MDR7094900.1"/>
    <property type="molecule type" value="Genomic_DNA"/>
</dbReference>
<evidence type="ECO:0000256" key="13">
    <source>
        <dbReference type="ARBA" id="ARBA00023136"/>
    </source>
</evidence>
<sequence length="468" mass="51254">MNTQAMPSPASTVGAAPAATSTPCTYSIGRRLSLLLAMQTVIGLGVLLAGIYAVTHMLFVSKQDEELRAYSAVLMEVLREADAKGGEAEMRHKLEWLAERRPGTFVQVLRPDSSELYRDAAPTFNPQMAPTREQRFEIPRASGGAPLLGRLVIDCTRDAQHGRRMALLLVSAVLAGGALVGWGTFWRVRCSLRPLLDLAAQTKAIDARRLGQRISLAEPAEELQPVIDQFNGLMQRVERTYIQLEGFNADVAHELRTPLANLIGQTEVALSRERSVPELEETLHSNLEELQRMAAIVNDMLFLAQADRGVKARRGTPVAMAELVRQVVEFHEAPMEERGLKVDIEGDAHLPMDEPLVKRAVSNLLGNAIRYADAGSRLCVRIATEPDGGMRLWVENTGPAIEPEHLPRLFDRFFRADAARCEMEKPHHGLGLSIVAAIARMHDGFPAAESGGGTTRVGFSLNARPMGA</sequence>